<sequence length="149" mass="16599">MHEHTASIRWNCDGDFARGRYSRSHDWSFDGGAVIRASASPLSVPLPFSDAAAIDPEEAFVAAVASCHMLWFLDLARQAKLQAVSYRDAAVGHMEGAPHPWITRVDLHPETVWTGTVPDPWRVRELHHAAHERCFVANSIRSDVVVHLP</sequence>
<dbReference type="SUPFAM" id="SSF82784">
    <property type="entry name" value="OsmC-like"/>
    <property type="match status" value="1"/>
</dbReference>
<name>A0A6B0XV15_9RHOB</name>
<dbReference type="EMBL" id="VXRY01000007">
    <property type="protein sequence ID" value="MXY32514.1"/>
    <property type="molecule type" value="Genomic_DNA"/>
</dbReference>
<proteinExistence type="predicted"/>
<reference evidence="1" key="1">
    <citation type="submission" date="2019-09" db="EMBL/GenBank/DDBJ databases">
        <title>Characterisation of the sponge microbiome using genome-centric metagenomics.</title>
        <authorList>
            <person name="Engelberts J.P."/>
            <person name="Robbins S.J."/>
            <person name="De Goeij J.M."/>
            <person name="Aranda M."/>
            <person name="Bell S.C."/>
            <person name="Webster N.S."/>
        </authorList>
    </citation>
    <scope>NUCLEOTIDE SEQUENCE</scope>
    <source>
        <strain evidence="1">SB0664_bin_43</strain>
    </source>
</reference>
<dbReference type="InterPro" id="IPR003718">
    <property type="entry name" value="OsmC/Ohr_fam"/>
</dbReference>
<organism evidence="1">
    <name type="scientific">Boseongicola sp. SB0664_bin_43</name>
    <dbReference type="NCBI Taxonomy" id="2604844"/>
    <lineage>
        <taxon>Bacteria</taxon>
        <taxon>Pseudomonadati</taxon>
        <taxon>Pseudomonadota</taxon>
        <taxon>Alphaproteobacteria</taxon>
        <taxon>Rhodobacterales</taxon>
        <taxon>Paracoccaceae</taxon>
        <taxon>Boseongicola</taxon>
    </lineage>
</organism>
<dbReference type="Pfam" id="PF02566">
    <property type="entry name" value="OsmC"/>
    <property type="match status" value="1"/>
</dbReference>
<dbReference type="Gene3D" id="3.30.300.20">
    <property type="match status" value="1"/>
</dbReference>
<evidence type="ECO:0000313" key="1">
    <source>
        <dbReference type="EMBL" id="MXY32514.1"/>
    </source>
</evidence>
<dbReference type="InterPro" id="IPR015946">
    <property type="entry name" value="KH_dom-like_a/b"/>
</dbReference>
<dbReference type="PANTHER" id="PTHR42830:SF2">
    <property type="entry name" value="OSMC_OHR FAMILY PROTEIN"/>
    <property type="match status" value="1"/>
</dbReference>
<dbReference type="InterPro" id="IPR052707">
    <property type="entry name" value="OsmC_Ohr_Peroxiredoxin"/>
</dbReference>
<dbReference type="PANTHER" id="PTHR42830">
    <property type="entry name" value="OSMOTICALLY INDUCIBLE FAMILY PROTEIN"/>
    <property type="match status" value="1"/>
</dbReference>
<dbReference type="InterPro" id="IPR036102">
    <property type="entry name" value="OsmC/Ohrsf"/>
</dbReference>
<gene>
    <name evidence="1" type="ORF">F4Y60_00165</name>
</gene>
<comment type="caution">
    <text evidence="1">The sequence shown here is derived from an EMBL/GenBank/DDBJ whole genome shotgun (WGS) entry which is preliminary data.</text>
</comment>
<dbReference type="AlphaFoldDB" id="A0A6B0XV15"/>
<protein>
    <submittedName>
        <fullName evidence="1">OsmC family peroxiredoxin</fullName>
    </submittedName>
</protein>
<accession>A0A6B0XV15</accession>